<organism evidence="1 2">
    <name type="scientific">Persea americana</name>
    <name type="common">Avocado</name>
    <dbReference type="NCBI Taxonomy" id="3435"/>
    <lineage>
        <taxon>Eukaryota</taxon>
        <taxon>Viridiplantae</taxon>
        <taxon>Streptophyta</taxon>
        <taxon>Embryophyta</taxon>
        <taxon>Tracheophyta</taxon>
        <taxon>Spermatophyta</taxon>
        <taxon>Magnoliopsida</taxon>
        <taxon>Magnoliidae</taxon>
        <taxon>Laurales</taxon>
        <taxon>Lauraceae</taxon>
        <taxon>Persea</taxon>
    </lineage>
</organism>
<gene>
    <name evidence="1" type="ORF">MRB53_023539</name>
</gene>
<keyword evidence="2" id="KW-1185">Reference proteome</keyword>
<comment type="caution">
    <text evidence="1">The sequence shown here is derived from an EMBL/GenBank/DDBJ whole genome shotgun (WGS) entry which is preliminary data.</text>
</comment>
<proteinExistence type="predicted"/>
<reference evidence="1 2" key="1">
    <citation type="journal article" date="2022" name="Hortic Res">
        <title>A haplotype resolved chromosomal level avocado genome allows analysis of novel avocado genes.</title>
        <authorList>
            <person name="Nath O."/>
            <person name="Fletcher S.J."/>
            <person name="Hayward A."/>
            <person name="Shaw L.M."/>
            <person name="Masouleh A.K."/>
            <person name="Furtado A."/>
            <person name="Henry R.J."/>
            <person name="Mitter N."/>
        </authorList>
    </citation>
    <scope>NUCLEOTIDE SEQUENCE [LARGE SCALE GENOMIC DNA]</scope>
    <source>
        <strain evidence="2">cv. Hass</strain>
    </source>
</reference>
<dbReference type="EMBL" id="CM056815">
    <property type="protein sequence ID" value="KAJ8630216.1"/>
    <property type="molecule type" value="Genomic_DNA"/>
</dbReference>
<sequence>MMREYYQFGRVWQTPRKEKAVVGILAFEVASLMSRLVGLWQSLEDNHIERLKREILNSEGVRELVFNEDDDYLLGLMLVEMFDNLGFVAQAVVRLGKRCSNPVMESLEALLDDLVKKNTDPHGMEYNLIKMEKKVKKMERFVARSRTLYEEMEELSKLEKGLNKMRGRGDTDKNLKHKVVQQKQVVKDMRETSLWSRNYDYTVRLLVRSLYTIFRRMKLVFGINHPTVEATADSKVPNYLHLPPSQSISPLYSSVYLSKNNLVNLASSPLKSPADTISCKLYNYRSKQSLTGSQSFRGCMAGCSGNESLLFQSNLMSSGTTKQFSHVGSFIDSNSSFFSTKYRLTSSSPPLALCAAALELHYANVVVAIEKLMRCHHWIFPEEREDLYRMLPASIRAALRRRLKSYAKTMKSTASDASVADKFANTMEQRLKWLAPLAHNTIKWHSEQTLELKQHLVSRKNVLLLQTLYYANQAKIEAAITELLVGLNYIYRFQGDEVMLEAKGCIRFGDFFNGKG</sequence>
<evidence type="ECO:0000313" key="2">
    <source>
        <dbReference type="Proteomes" id="UP001234297"/>
    </source>
</evidence>
<protein>
    <submittedName>
        <fullName evidence="1">Uncharacterized protein</fullName>
    </submittedName>
</protein>
<accession>A0ACC2LAJ0</accession>
<evidence type="ECO:0000313" key="1">
    <source>
        <dbReference type="EMBL" id="KAJ8630216.1"/>
    </source>
</evidence>
<dbReference type="Proteomes" id="UP001234297">
    <property type="component" value="Chromosome 7"/>
</dbReference>
<name>A0ACC2LAJ0_PERAE</name>